<dbReference type="GO" id="GO:0005737">
    <property type="term" value="C:cytoplasm"/>
    <property type="evidence" value="ECO:0007669"/>
    <property type="project" value="UniProtKB-SubCell"/>
</dbReference>
<dbReference type="InterPro" id="IPR000904">
    <property type="entry name" value="Sec7_dom"/>
</dbReference>
<dbReference type="OMA" id="HEMIRTN"/>
<dbReference type="STRING" id="857967.G0QJ39"/>
<dbReference type="Proteomes" id="UP000008983">
    <property type="component" value="Unassembled WGS sequence"/>
</dbReference>
<feature type="transmembrane region" description="Helical" evidence="4">
    <location>
        <begin position="1195"/>
        <end position="1215"/>
    </location>
</feature>
<gene>
    <name evidence="6" type="ORF">IMG5_002360</name>
</gene>
<dbReference type="GO" id="GO:0016491">
    <property type="term" value="F:oxidoreductase activity"/>
    <property type="evidence" value="ECO:0007669"/>
    <property type="project" value="UniProtKB-KW"/>
</dbReference>
<dbReference type="Pfam" id="PF01369">
    <property type="entry name" value="Sec7"/>
    <property type="match status" value="1"/>
</dbReference>
<dbReference type="SUPFAM" id="SSF48425">
    <property type="entry name" value="Sec7 domain"/>
    <property type="match status" value="1"/>
</dbReference>
<keyword evidence="3" id="KW-0175">Coiled coil</keyword>
<dbReference type="SMART" id="SM00222">
    <property type="entry name" value="Sec7"/>
    <property type="match status" value="1"/>
</dbReference>
<keyword evidence="6" id="KW-0548">Nucleotidyltransferase</keyword>
<dbReference type="SUPFAM" id="SSF48371">
    <property type="entry name" value="ARM repeat"/>
    <property type="match status" value="1"/>
</dbReference>
<dbReference type="RefSeq" id="XP_004040067.1">
    <property type="nucleotide sequence ID" value="XM_004040019.1"/>
</dbReference>
<feature type="domain" description="SEC7" evidence="5">
    <location>
        <begin position="490"/>
        <end position="708"/>
    </location>
</feature>
<dbReference type="EC" id="3.6.3.14" evidence="6"/>
<evidence type="ECO:0000313" key="6">
    <source>
        <dbReference type="EMBL" id="EGR34763.1"/>
    </source>
</evidence>
<dbReference type="InParanoid" id="G0QJ39"/>
<evidence type="ECO:0000313" key="7">
    <source>
        <dbReference type="Proteomes" id="UP000008983"/>
    </source>
</evidence>
<dbReference type="Pfam" id="PF09324">
    <property type="entry name" value="Sec7-like_HDS"/>
    <property type="match status" value="1"/>
</dbReference>
<sequence length="1859" mass="220916">MENINIQLEYINQQKQQNLYQEIIGKSYENIKKNIPKKYIAFREYINQMKKQMLLEKHPHLNANQYFLIYKLAIETKIQRLVEVSINAICLLTLNNFLDGNCEDYAYNINLEDFKEQLEQNKQNQVNKNRTLLQTIIETIIQTVSSKEETIQLNVIQIIQQLGTHTKTELHNNYLTLALETLIQIYSSKKKMKQKDISPNNNTNSQEEVTQGDFSGYLEDLNFYIKQQNQYLNKKLTYQNICYNQLQNIIDNVCIKNNEIINEIQQKAGKFGWCSFCRNTANLFCKQLNVGICSQQCKNNLIEQEQKINIEGDNYVRICKIAYQDCLTILSCLCYILTSEQEQMINLMGNNNKYKIIVLKILYSIFDLKGSTFFEKQQAIQIIKNNFFNGILKCSLHNDSNILQQAFSIFLLLIIYHKKELKNEILIFLNEIIIKLLQSTNSSSSHKYLALQVINNYFQQNQIVIDFYVNYDCSPNQAQLTYNIVQILSLIATGYYQNPEFQLMVSPQQEQSLSTYAIETLFIKIKSIYEYYENYQVLNKNNNLDDNSNNIHNTQIEETKDNIQIPKIDTALLQNQIDRQHYIKIETQRAISKFNKKPNTGIKHLVEAGILQADDAKGIAKFQKAQIVDRILQKFGDKFQSDNPDIFSSASGAYTLSFLLIMLQTDLYNPQVKEKMKLEDFIKIAKGIEGENLENEYLSELYNSIKKSPLALHEKAKIKQDLQETLQTSVRKKQHLFLQESLQMIQNGKKLLQKNQSQQKFVQANSIYYLAPLIECISQEILKSLKYAFQNYDEENNYTICVESFQCMIYLYGQFNMEYEKDLFLEEMCNLYNFSLFSFNNFQKKHIFLINSLLSFSLKIGNFLRKGWYFILNLTSKLHQVGLIRNKKIEIKKSTYNLDEIQINQQQNLFFDTDIIEMIFINSSHLDGESIQDFVIALCRVSYEELMQNSQVPIIFSLQKVVEIAELNMGRIVIIWNRIWITIRCHFAEIGCSQNITIAMNAVDNLKQLSQKLFGKKERFNLTFQKDFLKVFEIIFLKQNIFIKIFILDCIKAFCTNFYRKIKSGWKIIFNIINYAIQDNNTDLSKNAFQILKLIIDQDLNIIYDLYADIVQCLTSLSKNKEEKFAFTSIQYVEQYIKYIFENESTKTKDSNKIQKILYIFKQYIYIAYWFPLLGVLTILCGDQRHNIQAKGMDSLFNILSLYGHVFTIEFWRMIFQGVLRPLFDEMQFTFQQMIFKKQSKELIWLKNSINKAYTDITKLLFDYYDKLGSLLGEFIKTYENCINNTNDQIIQLSVNASKNTIMSLGIKFIDSDWDIILDFFDRIIRITTPVKLQEINFDEKSQQIVQDLKGKRRESFLKLKNQKISFEVIYSQSEAHILILKVIKDVLDNFHEQLNMKQLDNLQNIIKKSNSFAIKFNKQIFLRYCIWKLDLIQIINNQQQNYQKFQQQQMQLEDQDEDTIEFIIENIQITEMQRHVRNYRAIIYETVLPILESINLNYIENKTKEIYCLLFDMIQYTQNKSFSQIVCYQCKNCNKCGDQEEYLDIQVRKIMKSFYLFIFESTDNDNKHMNNLNDFFQYFFLSIAHKHFSTMIITQNHFQAIFFQEHFFKVIKSYLLFNIFHICNQCFLIFLNFQLFFHLFLLFFLQISFTIQRNYIYLVFIIVYNNNLFKISQFKKLFILKVIICFFFLYFQEVIYFLSNQIQWLIILNSIYDNDFLQITQLQQLFFLILLTNLTRRSRILKNQIQRIFNRIIINNYIILRKTLRFLFENLTFRSLSRNGFIFQRISLNFNMRKSGILSLNISMRNLRLLCLNFYMRNQRFISLNNGIISSNLYCLYKSMVYLRSLIILTTRSLNIWF</sequence>
<keyword evidence="4" id="KW-0472">Membrane</keyword>
<feature type="transmembrane region" description="Helical" evidence="4">
    <location>
        <begin position="1678"/>
        <end position="1697"/>
    </location>
</feature>
<feature type="transmembrane region" description="Helical" evidence="4">
    <location>
        <begin position="1640"/>
        <end position="1666"/>
    </location>
</feature>
<name>G0QJ39_ICHMU</name>
<evidence type="ECO:0000256" key="1">
    <source>
        <dbReference type="ARBA" id="ARBA00004496"/>
    </source>
</evidence>
<dbReference type="PROSITE" id="PS50190">
    <property type="entry name" value="SEC7"/>
    <property type="match status" value="1"/>
</dbReference>
<dbReference type="EMBL" id="GL983048">
    <property type="protein sequence ID" value="EGR34763.1"/>
    <property type="molecule type" value="Genomic_DNA"/>
</dbReference>
<dbReference type="OrthoDB" id="18431at2759"/>
<comment type="subcellular location">
    <subcellularLocation>
        <location evidence="1">Cytoplasm</location>
    </subcellularLocation>
</comment>
<dbReference type="GO" id="GO:0005085">
    <property type="term" value="F:guanyl-nucleotide exchange factor activity"/>
    <property type="evidence" value="ECO:0007669"/>
    <property type="project" value="InterPro"/>
</dbReference>
<dbReference type="CDD" id="cd23022">
    <property type="entry name" value="zf-HIT_DDX59"/>
    <property type="match status" value="1"/>
</dbReference>
<proteinExistence type="predicted"/>
<dbReference type="GO" id="GO:0016787">
    <property type="term" value="F:hydrolase activity"/>
    <property type="evidence" value="ECO:0007669"/>
    <property type="project" value="UniProtKB-KW"/>
</dbReference>
<feature type="coiled-coil region" evidence="3">
    <location>
        <begin position="108"/>
        <end position="135"/>
    </location>
</feature>
<dbReference type="InterPro" id="IPR015403">
    <property type="entry name" value="Mon2/Sec7/BIG1-like_HDS"/>
</dbReference>
<dbReference type="InterPro" id="IPR035999">
    <property type="entry name" value="Sec7_dom_sf"/>
</dbReference>
<dbReference type="Pfam" id="PF12783">
    <property type="entry name" value="Sec7-like_HUS"/>
    <property type="match status" value="1"/>
</dbReference>
<protein>
    <submittedName>
        <fullName evidence="6">Sec7 domain protein</fullName>
        <ecNumber evidence="6">1.6.5.3</ecNumber>
        <ecNumber evidence="6">2.7.7.7</ecNumber>
        <ecNumber evidence="6">3.6.3.14</ecNumber>
    </submittedName>
</protein>
<keyword evidence="6" id="KW-0378">Hydrolase</keyword>
<dbReference type="PANTHER" id="PTHR10663">
    <property type="entry name" value="GUANYL-NUCLEOTIDE EXCHANGE FACTOR"/>
    <property type="match status" value="1"/>
</dbReference>
<keyword evidence="6" id="KW-0808">Transferase</keyword>
<dbReference type="eggNOG" id="KOG0929">
    <property type="taxonomic scope" value="Eukaryota"/>
</dbReference>
<accession>G0QJ39</accession>
<keyword evidence="4" id="KW-1133">Transmembrane helix</keyword>
<dbReference type="InterPro" id="IPR032691">
    <property type="entry name" value="Mon2/Sec7/BIG1-like_HUS"/>
</dbReference>
<dbReference type="Gene3D" id="1.10.1000.11">
    <property type="entry name" value="Arf Nucleotide-binding Site Opener,domain 2"/>
    <property type="match status" value="1"/>
</dbReference>
<dbReference type="GeneID" id="14910957"/>
<keyword evidence="7" id="KW-1185">Reference proteome</keyword>
<reference evidence="6 7" key="1">
    <citation type="submission" date="2011-07" db="EMBL/GenBank/DDBJ databases">
        <authorList>
            <person name="Coyne R."/>
            <person name="Brami D."/>
            <person name="Johnson J."/>
            <person name="Hostetler J."/>
            <person name="Hannick L."/>
            <person name="Clark T."/>
            <person name="Cassidy-Hanley D."/>
            <person name="Inman J."/>
        </authorList>
    </citation>
    <scope>NUCLEOTIDE SEQUENCE [LARGE SCALE GENOMIC DNA]</scope>
    <source>
        <strain evidence="6 7">G5</strain>
    </source>
</reference>
<evidence type="ECO:0000256" key="3">
    <source>
        <dbReference type="SAM" id="Coils"/>
    </source>
</evidence>
<evidence type="ECO:0000256" key="2">
    <source>
        <dbReference type="ARBA" id="ARBA00022490"/>
    </source>
</evidence>
<organism evidence="6 7">
    <name type="scientific">Ichthyophthirius multifiliis</name>
    <name type="common">White spot disease agent</name>
    <name type="synonym">Ich</name>
    <dbReference type="NCBI Taxonomy" id="5932"/>
    <lineage>
        <taxon>Eukaryota</taxon>
        <taxon>Sar</taxon>
        <taxon>Alveolata</taxon>
        <taxon>Ciliophora</taxon>
        <taxon>Intramacronucleata</taxon>
        <taxon>Oligohymenophorea</taxon>
        <taxon>Hymenostomatida</taxon>
        <taxon>Ophryoglenina</taxon>
        <taxon>Ichthyophthirius</taxon>
    </lineage>
</organism>
<evidence type="ECO:0000256" key="4">
    <source>
        <dbReference type="SAM" id="Phobius"/>
    </source>
</evidence>
<dbReference type="EC" id="2.7.7.7" evidence="6"/>
<dbReference type="GO" id="GO:0003887">
    <property type="term" value="F:DNA-directed DNA polymerase activity"/>
    <property type="evidence" value="ECO:0007669"/>
    <property type="project" value="UniProtKB-EC"/>
</dbReference>
<dbReference type="EC" id="1.6.5.3" evidence="6"/>
<feature type="transmembrane region" description="Helical" evidence="4">
    <location>
        <begin position="1164"/>
        <end position="1183"/>
    </location>
</feature>
<dbReference type="GO" id="GO:0032012">
    <property type="term" value="P:regulation of ARF protein signal transduction"/>
    <property type="evidence" value="ECO:0007669"/>
    <property type="project" value="InterPro"/>
</dbReference>
<dbReference type="PANTHER" id="PTHR10663:SF375">
    <property type="entry name" value="LD29171P"/>
    <property type="match status" value="1"/>
</dbReference>
<dbReference type="InterPro" id="IPR023394">
    <property type="entry name" value="Sec7_C_sf"/>
</dbReference>
<keyword evidence="2" id="KW-0963">Cytoplasm</keyword>
<keyword evidence="4" id="KW-0812">Transmembrane</keyword>
<keyword evidence="6" id="KW-0560">Oxidoreductase</keyword>
<dbReference type="InterPro" id="IPR016024">
    <property type="entry name" value="ARM-type_fold"/>
</dbReference>
<evidence type="ECO:0000259" key="5">
    <source>
        <dbReference type="PROSITE" id="PS50190"/>
    </source>
</evidence>